<keyword evidence="2" id="KW-1133">Transmembrane helix</keyword>
<protein>
    <submittedName>
        <fullName evidence="4 5">Uncharacterized protein</fullName>
    </submittedName>
</protein>
<feature type="signal peptide" evidence="3">
    <location>
        <begin position="1"/>
        <end position="16"/>
    </location>
</feature>
<dbReference type="EMBL" id="JH993106">
    <property type="protein sequence ID" value="EKX34573.1"/>
    <property type="molecule type" value="Genomic_DNA"/>
</dbReference>
<dbReference type="PaxDb" id="55529-EKX34573"/>
<evidence type="ECO:0000256" key="3">
    <source>
        <dbReference type="SAM" id="SignalP"/>
    </source>
</evidence>
<feature type="coiled-coil region" evidence="1">
    <location>
        <begin position="122"/>
        <end position="160"/>
    </location>
</feature>
<proteinExistence type="predicted"/>
<evidence type="ECO:0000256" key="2">
    <source>
        <dbReference type="SAM" id="Phobius"/>
    </source>
</evidence>
<feature type="chain" id="PRO_5008769918" evidence="3">
    <location>
        <begin position="17"/>
        <end position="164"/>
    </location>
</feature>
<keyword evidence="6" id="KW-1185">Reference proteome</keyword>
<dbReference type="KEGG" id="gtt:GUITHDRAFT_166167"/>
<reference evidence="6" key="2">
    <citation type="submission" date="2012-11" db="EMBL/GenBank/DDBJ databases">
        <authorList>
            <person name="Kuo A."/>
            <person name="Curtis B.A."/>
            <person name="Tanifuji G."/>
            <person name="Burki F."/>
            <person name="Gruber A."/>
            <person name="Irimia M."/>
            <person name="Maruyama S."/>
            <person name="Arias M.C."/>
            <person name="Ball S.G."/>
            <person name="Gile G.H."/>
            <person name="Hirakawa Y."/>
            <person name="Hopkins J.F."/>
            <person name="Rensing S.A."/>
            <person name="Schmutz J."/>
            <person name="Symeonidi A."/>
            <person name="Elias M."/>
            <person name="Eveleigh R.J."/>
            <person name="Herman E.K."/>
            <person name="Klute M.J."/>
            <person name="Nakayama T."/>
            <person name="Obornik M."/>
            <person name="Reyes-Prieto A."/>
            <person name="Armbrust E.V."/>
            <person name="Aves S.J."/>
            <person name="Beiko R.G."/>
            <person name="Coutinho P."/>
            <person name="Dacks J.B."/>
            <person name="Durnford D.G."/>
            <person name="Fast N.M."/>
            <person name="Green B.R."/>
            <person name="Grisdale C."/>
            <person name="Hempe F."/>
            <person name="Henrissat B."/>
            <person name="Hoppner M.P."/>
            <person name="Ishida K.-I."/>
            <person name="Kim E."/>
            <person name="Koreny L."/>
            <person name="Kroth P.G."/>
            <person name="Liu Y."/>
            <person name="Malik S.-B."/>
            <person name="Maier U.G."/>
            <person name="McRose D."/>
            <person name="Mock T."/>
            <person name="Neilson J.A."/>
            <person name="Onodera N.T."/>
            <person name="Poole A.M."/>
            <person name="Pritham E.J."/>
            <person name="Richards T.A."/>
            <person name="Rocap G."/>
            <person name="Roy S.W."/>
            <person name="Sarai C."/>
            <person name="Schaack S."/>
            <person name="Shirato S."/>
            <person name="Slamovits C.H."/>
            <person name="Spencer D.F."/>
            <person name="Suzuki S."/>
            <person name="Worden A.Z."/>
            <person name="Zauner S."/>
            <person name="Barry K."/>
            <person name="Bell C."/>
            <person name="Bharti A.K."/>
            <person name="Crow J.A."/>
            <person name="Grimwood J."/>
            <person name="Kramer R."/>
            <person name="Lindquist E."/>
            <person name="Lucas S."/>
            <person name="Salamov A."/>
            <person name="McFadden G.I."/>
            <person name="Lane C.E."/>
            <person name="Keeling P.J."/>
            <person name="Gray M.W."/>
            <person name="Grigoriev I.V."/>
            <person name="Archibald J.M."/>
        </authorList>
    </citation>
    <scope>NUCLEOTIDE SEQUENCE</scope>
    <source>
        <strain evidence="6">CCMP2712</strain>
    </source>
</reference>
<feature type="transmembrane region" description="Helical" evidence="2">
    <location>
        <begin position="69"/>
        <end position="88"/>
    </location>
</feature>
<reference evidence="5" key="3">
    <citation type="submission" date="2015-06" db="UniProtKB">
        <authorList>
            <consortium name="EnsemblProtists"/>
        </authorList>
    </citation>
    <scope>IDENTIFICATION</scope>
</reference>
<evidence type="ECO:0000313" key="6">
    <source>
        <dbReference type="Proteomes" id="UP000011087"/>
    </source>
</evidence>
<dbReference type="AlphaFoldDB" id="L1IEB6"/>
<dbReference type="HOGENOM" id="CLU_1622128_0_0_1"/>
<dbReference type="RefSeq" id="XP_005821553.1">
    <property type="nucleotide sequence ID" value="XM_005821496.1"/>
</dbReference>
<reference evidence="4 6" key="1">
    <citation type="journal article" date="2012" name="Nature">
        <title>Algal genomes reveal evolutionary mosaicism and the fate of nucleomorphs.</title>
        <authorList>
            <consortium name="DOE Joint Genome Institute"/>
            <person name="Curtis B.A."/>
            <person name="Tanifuji G."/>
            <person name="Burki F."/>
            <person name="Gruber A."/>
            <person name="Irimia M."/>
            <person name="Maruyama S."/>
            <person name="Arias M.C."/>
            <person name="Ball S.G."/>
            <person name="Gile G.H."/>
            <person name="Hirakawa Y."/>
            <person name="Hopkins J.F."/>
            <person name="Kuo A."/>
            <person name="Rensing S.A."/>
            <person name="Schmutz J."/>
            <person name="Symeonidi A."/>
            <person name="Elias M."/>
            <person name="Eveleigh R.J."/>
            <person name="Herman E.K."/>
            <person name="Klute M.J."/>
            <person name="Nakayama T."/>
            <person name="Obornik M."/>
            <person name="Reyes-Prieto A."/>
            <person name="Armbrust E.V."/>
            <person name="Aves S.J."/>
            <person name="Beiko R.G."/>
            <person name="Coutinho P."/>
            <person name="Dacks J.B."/>
            <person name="Durnford D.G."/>
            <person name="Fast N.M."/>
            <person name="Green B.R."/>
            <person name="Grisdale C.J."/>
            <person name="Hempel F."/>
            <person name="Henrissat B."/>
            <person name="Hoppner M.P."/>
            <person name="Ishida K."/>
            <person name="Kim E."/>
            <person name="Koreny L."/>
            <person name="Kroth P.G."/>
            <person name="Liu Y."/>
            <person name="Malik S.B."/>
            <person name="Maier U.G."/>
            <person name="McRose D."/>
            <person name="Mock T."/>
            <person name="Neilson J.A."/>
            <person name="Onodera N.T."/>
            <person name="Poole A.M."/>
            <person name="Pritham E.J."/>
            <person name="Richards T.A."/>
            <person name="Rocap G."/>
            <person name="Roy S.W."/>
            <person name="Sarai C."/>
            <person name="Schaack S."/>
            <person name="Shirato S."/>
            <person name="Slamovits C.H."/>
            <person name="Spencer D.F."/>
            <person name="Suzuki S."/>
            <person name="Worden A.Z."/>
            <person name="Zauner S."/>
            <person name="Barry K."/>
            <person name="Bell C."/>
            <person name="Bharti A.K."/>
            <person name="Crow J.A."/>
            <person name="Grimwood J."/>
            <person name="Kramer R."/>
            <person name="Lindquist E."/>
            <person name="Lucas S."/>
            <person name="Salamov A."/>
            <person name="McFadden G.I."/>
            <person name="Lane C.E."/>
            <person name="Keeling P.J."/>
            <person name="Gray M.W."/>
            <person name="Grigoriev I.V."/>
            <person name="Archibald J.M."/>
        </authorList>
    </citation>
    <scope>NUCLEOTIDE SEQUENCE</scope>
    <source>
        <strain evidence="4 6">CCMP2712</strain>
    </source>
</reference>
<sequence>MLRSALLLVAAAAASAFAPSSVPARGLQLKSSSFCPAAPMQAARPANKAALRMGLEDITDTSSLGTLKWFGFFGASFVPSFFLAGYFLGGIYPGMIADPNTPEPSWWPTAMQYSHGVNKGTLATNVAKVQAKEAELKAAKEKAAAAKKAAKAAAKAAKEAAKAQ</sequence>
<name>L1IEB6_GUITC</name>
<keyword evidence="3" id="KW-0732">Signal</keyword>
<evidence type="ECO:0000256" key="1">
    <source>
        <dbReference type="SAM" id="Coils"/>
    </source>
</evidence>
<gene>
    <name evidence="4" type="ORF">GUITHDRAFT_166167</name>
</gene>
<dbReference type="EnsemblProtists" id="EKX34573">
    <property type="protein sequence ID" value="EKX34573"/>
    <property type="gene ID" value="GUITHDRAFT_166167"/>
</dbReference>
<accession>L1IEB6</accession>
<organism evidence="4">
    <name type="scientific">Guillardia theta (strain CCMP2712)</name>
    <name type="common">Cryptophyte</name>
    <dbReference type="NCBI Taxonomy" id="905079"/>
    <lineage>
        <taxon>Eukaryota</taxon>
        <taxon>Cryptophyceae</taxon>
        <taxon>Pyrenomonadales</taxon>
        <taxon>Geminigeraceae</taxon>
        <taxon>Guillardia</taxon>
    </lineage>
</organism>
<keyword evidence="2" id="KW-0472">Membrane</keyword>
<dbReference type="Proteomes" id="UP000011087">
    <property type="component" value="Unassembled WGS sequence"/>
</dbReference>
<keyword evidence="2" id="KW-0812">Transmembrane</keyword>
<evidence type="ECO:0000313" key="4">
    <source>
        <dbReference type="EMBL" id="EKX34573.1"/>
    </source>
</evidence>
<keyword evidence="1" id="KW-0175">Coiled coil</keyword>
<evidence type="ECO:0000313" key="5">
    <source>
        <dbReference type="EnsemblProtists" id="EKX34573"/>
    </source>
</evidence>
<dbReference type="GeneID" id="17291344"/>